<dbReference type="AlphaFoldDB" id="A0A0F6TST8"/>
<dbReference type="GO" id="GO:0005737">
    <property type="term" value="C:cytoplasm"/>
    <property type="evidence" value="ECO:0007669"/>
    <property type="project" value="UniProtKB-SubCell"/>
</dbReference>
<evidence type="ECO:0000313" key="13">
    <source>
        <dbReference type="Proteomes" id="UP000034071"/>
    </source>
</evidence>
<dbReference type="InterPro" id="IPR006638">
    <property type="entry name" value="Elp3/MiaA/NifB-like_rSAM"/>
</dbReference>
<evidence type="ECO:0000313" key="12">
    <source>
        <dbReference type="EMBL" id="AKE53067.1"/>
    </source>
</evidence>
<dbReference type="CDD" id="cd01335">
    <property type="entry name" value="Radical_SAM"/>
    <property type="match status" value="1"/>
</dbReference>
<comment type="function">
    <text evidence="10">Probably acts as a heme chaperone, transferring heme to an unknown acceptor. Binds one molecule of heme per monomer, possibly covalently. Binds 1 [4Fe-4S] cluster. The cluster is coordinated with 3 cysteines and an exchangeable S-adenosyl-L-methionine.</text>
</comment>
<evidence type="ECO:0000256" key="1">
    <source>
        <dbReference type="ARBA" id="ARBA00001966"/>
    </source>
</evidence>
<evidence type="ECO:0000256" key="2">
    <source>
        <dbReference type="ARBA" id="ARBA00006100"/>
    </source>
</evidence>
<comment type="subcellular location">
    <subcellularLocation>
        <location evidence="10">Cytoplasm</location>
    </subcellularLocation>
</comment>
<dbReference type="EMBL" id="CP010975">
    <property type="protein sequence ID" value="AKE53067.1"/>
    <property type="molecule type" value="Genomic_DNA"/>
</dbReference>
<dbReference type="SMART" id="SM00729">
    <property type="entry name" value="Elp3"/>
    <property type="match status" value="1"/>
</dbReference>
<dbReference type="Proteomes" id="UP000034071">
    <property type="component" value="Chromosome"/>
</dbReference>
<dbReference type="PANTHER" id="PTHR13932">
    <property type="entry name" value="COPROPORPHYRINIGEN III OXIDASE"/>
    <property type="match status" value="1"/>
</dbReference>
<dbReference type="HOGENOM" id="CLU_027579_2_1_6"/>
<dbReference type="Gene3D" id="3.20.20.70">
    <property type="entry name" value="Aldolase class I"/>
    <property type="match status" value="1"/>
</dbReference>
<dbReference type="PANTHER" id="PTHR13932:SF5">
    <property type="entry name" value="RADICAL S-ADENOSYL METHIONINE DOMAIN-CONTAINING PROTEIN 1, MITOCHONDRIAL"/>
    <property type="match status" value="1"/>
</dbReference>
<dbReference type="KEGG" id="kge:TQ33_2140"/>
<evidence type="ECO:0000256" key="3">
    <source>
        <dbReference type="ARBA" id="ARBA00017228"/>
    </source>
</evidence>
<dbReference type="InterPro" id="IPR034505">
    <property type="entry name" value="Coproporphyrinogen-III_oxidase"/>
</dbReference>
<dbReference type="InterPro" id="IPR013785">
    <property type="entry name" value="Aldolase_TIM"/>
</dbReference>
<dbReference type="InterPro" id="IPR058240">
    <property type="entry name" value="rSAM_sf"/>
</dbReference>
<dbReference type="SFLD" id="SFLDG01082">
    <property type="entry name" value="B12-binding_domain_containing"/>
    <property type="match status" value="1"/>
</dbReference>
<keyword evidence="13" id="KW-1185">Reference proteome</keyword>
<comment type="cofactor">
    <cofactor evidence="1">
        <name>[4Fe-4S] cluster</name>
        <dbReference type="ChEBI" id="CHEBI:49883"/>
    </cofactor>
</comment>
<dbReference type="GO" id="GO:0004109">
    <property type="term" value="F:coproporphyrinogen oxidase activity"/>
    <property type="evidence" value="ECO:0007669"/>
    <property type="project" value="InterPro"/>
</dbReference>
<dbReference type="InterPro" id="IPR007197">
    <property type="entry name" value="rSAM"/>
</dbReference>
<dbReference type="GO" id="GO:0006779">
    <property type="term" value="P:porphyrin-containing compound biosynthetic process"/>
    <property type="evidence" value="ECO:0007669"/>
    <property type="project" value="InterPro"/>
</dbReference>
<keyword evidence="8 10" id="KW-0411">Iron-sulfur</keyword>
<dbReference type="InterPro" id="IPR004559">
    <property type="entry name" value="HemW-like"/>
</dbReference>
<evidence type="ECO:0000256" key="10">
    <source>
        <dbReference type="RuleBase" id="RU364116"/>
    </source>
</evidence>
<keyword evidence="9 10" id="KW-0143">Chaperone</keyword>
<dbReference type="NCBIfam" id="TIGR00539">
    <property type="entry name" value="hemN_rel"/>
    <property type="match status" value="1"/>
</dbReference>
<keyword evidence="10" id="KW-0004">4Fe-4S</keyword>
<keyword evidence="7 10" id="KW-0408">Iron</keyword>
<evidence type="ECO:0000256" key="8">
    <source>
        <dbReference type="ARBA" id="ARBA00023014"/>
    </source>
</evidence>
<dbReference type="SUPFAM" id="SSF102114">
    <property type="entry name" value="Radical SAM enzymes"/>
    <property type="match status" value="1"/>
</dbReference>
<evidence type="ECO:0000256" key="6">
    <source>
        <dbReference type="ARBA" id="ARBA00022723"/>
    </source>
</evidence>
<dbReference type="Pfam" id="PF06969">
    <property type="entry name" value="HemN_C"/>
    <property type="match status" value="1"/>
</dbReference>
<dbReference type="GO" id="GO:0046872">
    <property type="term" value="F:metal ion binding"/>
    <property type="evidence" value="ECO:0007669"/>
    <property type="project" value="UniProtKB-UniRule"/>
</dbReference>
<keyword evidence="10" id="KW-0963">Cytoplasm</keyword>
<keyword evidence="4 10" id="KW-0349">Heme</keyword>
<dbReference type="SFLD" id="SFLDF00562">
    <property type="entry name" value="HemN-like__clustered_with_heat"/>
    <property type="match status" value="1"/>
</dbReference>
<dbReference type="GO" id="GO:0051539">
    <property type="term" value="F:4 iron, 4 sulfur cluster binding"/>
    <property type="evidence" value="ECO:0007669"/>
    <property type="project" value="UniProtKB-UniRule"/>
</dbReference>
<dbReference type="STRING" id="914150.TQ33_2140"/>
<evidence type="ECO:0000259" key="11">
    <source>
        <dbReference type="PROSITE" id="PS51918"/>
    </source>
</evidence>
<dbReference type="SFLD" id="SFLDG01065">
    <property type="entry name" value="anaerobic_coproporphyrinogen-I"/>
    <property type="match status" value="1"/>
</dbReference>
<gene>
    <name evidence="12" type="ORF">TQ33_2140</name>
</gene>
<dbReference type="PROSITE" id="PS51918">
    <property type="entry name" value="RADICAL_SAM"/>
    <property type="match status" value="1"/>
</dbReference>
<sequence>MLTNPPLSLYIHIPWCVRKCPYCDFNSHAIKNIKSDSQTEFDLPEKAYIDRLIEDLEHELPKVWGRRLHSIFIGGGTPSLFSPESLDRLISAVRARLPFENDIEITMEANPGTFEAEKFRGFRQAGINRLSIGVQSFNAQHLEQLGRIHNPEQAIAAAEFAHEAGYDSFNLDLMHGLPNQTVEQALNDLGTAIRLKPHHISWYQLTLEPNTLFHQQPPQLPHDEVLWDIQEAGQALLAQHGYEQYETSAYAKSPRLRAKHNLNYWRFGDYLGIGAGAHGKITRLDLGEVHRTTKKRHPKDYLNGSTASISTDTPIPAHELPFEFMLNALRLIDGVPTNLFSQYTGLPLSSIRATLEQAVDDGLLEDITTQLKPSDKGALFLNELLERFIPSDNSKPEKGSASIQFKQL</sequence>
<dbReference type="RefSeq" id="WP_046562055.1">
    <property type="nucleotide sequence ID" value="NZ_CP010975.1"/>
</dbReference>
<dbReference type="Pfam" id="PF04055">
    <property type="entry name" value="Radical_SAM"/>
    <property type="match status" value="1"/>
</dbReference>
<feature type="domain" description="Radical SAM core" evidence="11">
    <location>
        <begin position="1"/>
        <end position="243"/>
    </location>
</feature>
<evidence type="ECO:0000256" key="4">
    <source>
        <dbReference type="ARBA" id="ARBA00022617"/>
    </source>
</evidence>
<dbReference type="PATRIC" id="fig|914150.5.peg.2169"/>
<comment type="similarity">
    <text evidence="2">Belongs to the anaerobic coproporphyrinogen-III oxidase family. HemW subfamily.</text>
</comment>
<reference evidence="12 13" key="1">
    <citation type="submission" date="2015-02" db="EMBL/GenBank/DDBJ databases">
        <title>Complete genome sequence of Kangiella geojedonensis strain YCS-5T.</title>
        <authorList>
            <person name="Kim K.M."/>
        </authorList>
    </citation>
    <scope>NUCLEOTIDE SEQUENCE [LARGE SCALE GENOMIC DNA]</scope>
    <source>
        <strain evidence="12 13">YCS-5</strain>
    </source>
</reference>
<evidence type="ECO:0000256" key="7">
    <source>
        <dbReference type="ARBA" id="ARBA00023004"/>
    </source>
</evidence>
<dbReference type="SFLD" id="SFLDS00029">
    <property type="entry name" value="Radical_SAM"/>
    <property type="match status" value="1"/>
</dbReference>
<accession>A0A0F6TST8</accession>
<evidence type="ECO:0000256" key="9">
    <source>
        <dbReference type="ARBA" id="ARBA00023186"/>
    </source>
</evidence>
<keyword evidence="6 10" id="KW-0479">Metal-binding</keyword>
<keyword evidence="5 10" id="KW-0949">S-adenosyl-L-methionine</keyword>
<name>A0A0F6TST8_9GAMM</name>
<organism evidence="12 13">
    <name type="scientific">Kangiella geojedonensis</name>
    <dbReference type="NCBI Taxonomy" id="914150"/>
    <lineage>
        <taxon>Bacteria</taxon>
        <taxon>Pseudomonadati</taxon>
        <taxon>Pseudomonadota</taxon>
        <taxon>Gammaproteobacteria</taxon>
        <taxon>Kangiellales</taxon>
        <taxon>Kangiellaceae</taxon>
        <taxon>Kangiella</taxon>
    </lineage>
</organism>
<dbReference type="SFLD" id="SFLDF00288">
    <property type="entry name" value="HemN-like__clustered_with_nucl"/>
    <property type="match status" value="1"/>
</dbReference>
<evidence type="ECO:0000256" key="5">
    <source>
        <dbReference type="ARBA" id="ARBA00022691"/>
    </source>
</evidence>
<dbReference type="OrthoDB" id="9808022at2"/>
<protein>
    <recommendedName>
        <fullName evidence="3 10">Heme chaperone HemW</fullName>
    </recommendedName>
</protein>
<proteinExistence type="inferred from homology"/>
<dbReference type="InterPro" id="IPR010723">
    <property type="entry name" value="HemN_C"/>
</dbReference>